<feature type="transmembrane region" description="Helical" evidence="1">
    <location>
        <begin position="120"/>
        <end position="139"/>
    </location>
</feature>
<evidence type="ECO:0008006" key="4">
    <source>
        <dbReference type="Google" id="ProtNLM"/>
    </source>
</evidence>
<gene>
    <name evidence="2" type="ORF">KTT_46840</name>
</gene>
<evidence type="ECO:0000313" key="3">
    <source>
        <dbReference type="Proteomes" id="UP000287352"/>
    </source>
</evidence>
<dbReference type="InterPro" id="IPR046580">
    <property type="entry name" value="DUF6640"/>
</dbReference>
<keyword evidence="1" id="KW-0812">Transmembrane</keyword>
<feature type="transmembrane region" description="Helical" evidence="1">
    <location>
        <begin position="50"/>
        <end position="70"/>
    </location>
</feature>
<accession>A0A402A715</accession>
<dbReference type="AlphaFoldDB" id="A0A402A715"/>
<keyword evidence="1" id="KW-1133">Transmembrane helix</keyword>
<dbReference type="Proteomes" id="UP000287352">
    <property type="component" value="Unassembled WGS sequence"/>
</dbReference>
<comment type="caution">
    <text evidence="2">The sequence shown here is derived from an EMBL/GenBank/DDBJ whole genome shotgun (WGS) entry which is preliminary data.</text>
</comment>
<dbReference type="OrthoDB" id="122427at2"/>
<dbReference type="RefSeq" id="WP_126582358.1">
    <property type="nucleotide sequence ID" value="NZ_BIFR01000002.1"/>
</dbReference>
<organism evidence="2 3">
    <name type="scientific">Tengunoibacter tsumagoiensis</name>
    <dbReference type="NCBI Taxonomy" id="2014871"/>
    <lineage>
        <taxon>Bacteria</taxon>
        <taxon>Bacillati</taxon>
        <taxon>Chloroflexota</taxon>
        <taxon>Ktedonobacteria</taxon>
        <taxon>Ktedonobacterales</taxon>
        <taxon>Dictyobacteraceae</taxon>
        <taxon>Tengunoibacter</taxon>
    </lineage>
</organism>
<dbReference type="EMBL" id="BIFR01000002">
    <property type="protein sequence ID" value="GCE14825.1"/>
    <property type="molecule type" value="Genomic_DNA"/>
</dbReference>
<evidence type="ECO:0000313" key="2">
    <source>
        <dbReference type="EMBL" id="GCE14825.1"/>
    </source>
</evidence>
<dbReference type="Pfam" id="PF20345">
    <property type="entry name" value="DUF6640"/>
    <property type="match status" value="1"/>
</dbReference>
<name>A0A402A715_9CHLR</name>
<keyword evidence="3" id="KW-1185">Reference proteome</keyword>
<keyword evidence="1" id="KW-0472">Membrane</keyword>
<protein>
    <recommendedName>
        <fullName evidence="4">Acetyltransferase</fullName>
    </recommendedName>
</protein>
<sequence>MDSWMNLARVLVSLAALFTLVGAVLADLVIPATAKQHIYNPNWPPHAKFHNGQTIFLGVFLGLMALWLLWYPGSNLQMQFHLAVVVAALYWLSMLGAMLLPGTKWSDPEFHQKPLFGMPPQLFIGCVLLACLILSEILYHL</sequence>
<evidence type="ECO:0000256" key="1">
    <source>
        <dbReference type="SAM" id="Phobius"/>
    </source>
</evidence>
<reference evidence="3" key="1">
    <citation type="submission" date="2018-12" db="EMBL/GenBank/DDBJ databases">
        <title>Tengunoibacter tsumagoiensis gen. nov., sp. nov., Dictyobacter kobayashii sp. nov., D. alpinus sp. nov., and D. joshuensis sp. nov. and description of Dictyobacteraceae fam. nov. within the order Ktedonobacterales isolated from Tengu-no-mugimeshi.</title>
        <authorList>
            <person name="Wang C.M."/>
            <person name="Zheng Y."/>
            <person name="Sakai Y."/>
            <person name="Toyoda A."/>
            <person name="Minakuchi Y."/>
            <person name="Abe K."/>
            <person name="Yokota A."/>
            <person name="Yabe S."/>
        </authorList>
    </citation>
    <scope>NUCLEOTIDE SEQUENCE [LARGE SCALE GENOMIC DNA]</scope>
    <source>
        <strain evidence="3">Uno3</strain>
    </source>
</reference>
<proteinExistence type="predicted"/>
<feature type="transmembrane region" description="Helical" evidence="1">
    <location>
        <begin position="82"/>
        <end position="100"/>
    </location>
</feature>